<organism evidence="2 3">
    <name type="scientific">Pseudooceanicola nanhaiensis</name>
    <dbReference type="NCBI Taxonomy" id="375761"/>
    <lineage>
        <taxon>Bacteria</taxon>
        <taxon>Pseudomonadati</taxon>
        <taxon>Pseudomonadota</taxon>
        <taxon>Alphaproteobacteria</taxon>
        <taxon>Rhodobacterales</taxon>
        <taxon>Paracoccaceae</taxon>
        <taxon>Pseudooceanicola</taxon>
    </lineage>
</organism>
<dbReference type="EMBL" id="BMLF01000001">
    <property type="protein sequence ID" value="GGL82615.1"/>
    <property type="molecule type" value="Genomic_DNA"/>
</dbReference>
<protein>
    <recommendedName>
        <fullName evidence="1">YjiS-like domain-containing protein</fullName>
    </recommendedName>
</protein>
<evidence type="ECO:0000259" key="1">
    <source>
        <dbReference type="Pfam" id="PF06568"/>
    </source>
</evidence>
<evidence type="ECO:0000313" key="2">
    <source>
        <dbReference type="EMBL" id="GGL82615.1"/>
    </source>
</evidence>
<name>A0A917W9Z0_9RHOB</name>
<dbReference type="Proteomes" id="UP000649829">
    <property type="component" value="Unassembled WGS sequence"/>
</dbReference>
<dbReference type="InterPro" id="IPR009506">
    <property type="entry name" value="YjiS-like"/>
</dbReference>
<reference evidence="2" key="1">
    <citation type="journal article" date="2014" name="Int. J. Syst. Evol. Microbiol.">
        <title>Complete genome sequence of Corynebacterium casei LMG S-19264T (=DSM 44701T), isolated from a smear-ripened cheese.</title>
        <authorList>
            <consortium name="US DOE Joint Genome Institute (JGI-PGF)"/>
            <person name="Walter F."/>
            <person name="Albersmeier A."/>
            <person name="Kalinowski J."/>
            <person name="Ruckert C."/>
        </authorList>
    </citation>
    <scope>NUCLEOTIDE SEQUENCE</scope>
    <source>
        <strain evidence="2">CGMCC 1.6293</strain>
    </source>
</reference>
<evidence type="ECO:0000313" key="3">
    <source>
        <dbReference type="Proteomes" id="UP000649829"/>
    </source>
</evidence>
<sequence>MAMMTDTHAGATETRGFFARLADTIGERFTRYAAYRKTVSELSMLSDRELRDFGANRTMIRSLAYEQAYRSM</sequence>
<dbReference type="RefSeq" id="WP_028285069.1">
    <property type="nucleotide sequence ID" value="NZ_BMLF01000001.1"/>
</dbReference>
<reference evidence="2" key="2">
    <citation type="submission" date="2020-09" db="EMBL/GenBank/DDBJ databases">
        <authorList>
            <person name="Sun Q."/>
            <person name="Zhou Y."/>
        </authorList>
    </citation>
    <scope>NUCLEOTIDE SEQUENCE</scope>
    <source>
        <strain evidence="2">CGMCC 1.6293</strain>
    </source>
</reference>
<dbReference type="Pfam" id="PF06568">
    <property type="entry name" value="YjiS-like"/>
    <property type="match status" value="1"/>
</dbReference>
<comment type="caution">
    <text evidence="2">The sequence shown here is derived from an EMBL/GenBank/DDBJ whole genome shotgun (WGS) entry which is preliminary data.</text>
</comment>
<accession>A0A917W9Z0</accession>
<dbReference type="AlphaFoldDB" id="A0A917W9Z0"/>
<gene>
    <name evidence="2" type="ORF">GCM10011534_00900</name>
</gene>
<proteinExistence type="predicted"/>
<feature type="domain" description="YjiS-like" evidence="1">
    <location>
        <begin position="27"/>
        <end position="61"/>
    </location>
</feature>
<keyword evidence="3" id="KW-1185">Reference proteome</keyword>